<dbReference type="SUPFAM" id="SSF143744">
    <property type="entry name" value="GlcG-like"/>
    <property type="match status" value="3"/>
</dbReference>
<accession>A0ABX2MYN7</accession>
<dbReference type="PANTHER" id="PTHR34309:SF1">
    <property type="entry name" value="PROTEIN GLCG"/>
    <property type="match status" value="1"/>
</dbReference>
<feature type="chain" id="PRO_5046994158" evidence="2">
    <location>
        <begin position="25"/>
        <end position="664"/>
    </location>
</feature>
<keyword evidence="4" id="KW-1185">Reference proteome</keyword>
<evidence type="ECO:0000313" key="3">
    <source>
        <dbReference type="EMBL" id="NVD26570.1"/>
    </source>
</evidence>
<protein>
    <submittedName>
        <fullName evidence="3">Heme-binding protein</fullName>
    </submittedName>
</protein>
<feature type="signal peptide" evidence="2">
    <location>
        <begin position="1"/>
        <end position="24"/>
    </location>
</feature>
<organism evidence="3 4">
    <name type="scientific">Parasphingorhabdus flavimaris</name>
    <dbReference type="NCBI Taxonomy" id="266812"/>
    <lineage>
        <taxon>Bacteria</taxon>
        <taxon>Pseudomonadati</taxon>
        <taxon>Pseudomonadota</taxon>
        <taxon>Alphaproteobacteria</taxon>
        <taxon>Sphingomonadales</taxon>
        <taxon>Sphingomonadaceae</taxon>
        <taxon>Parasphingorhabdus</taxon>
    </lineage>
</organism>
<dbReference type="InterPro" id="IPR052517">
    <property type="entry name" value="GlcG_carb_metab_protein"/>
</dbReference>
<dbReference type="InterPro" id="IPR005624">
    <property type="entry name" value="PduO/GlcC-like"/>
</dbReference>
<dbReference type="Gene3D" id="3.30.450.150">
    <property type="entry name" value="Haem-degrading domain"/>
    <property type="match status" value="2"/>
</dbReference>
<evidence type="ECO:0000313" key="4">
    <source>
        <dbReference type="Proteomes" id="UP000652427"/>
    </source>
</evidence>
<keyword evidence="2" id="KW-0732">Signal</keyword>
<dbReference type="PROSITE" id="PS51257">
    <property type="entry name" value="PROKAR_LIPOPROTEIN"/>
    <property type="match status" value="1"/>
</dbReference>
<gene>
    <name evidence="3" type="ORF">HUO14_01475</name>
</gene>
<feature type="region of interest" description="Disordered" evidence="1">
    <location>
        <begin position="25"/>
        <end position="52"/>
    </location>
</feature>
<reference evidence="3 4" key="1">
    <citation type="submission" date="2020-06" db="EMBL/GenBank/DDBJ databases">
        <authorList>
            <person name="Kim S.-J."/>
            <person name="Park S.-J."/>
        </authorList>
    </citation>
    <scope>NUCLEOTIDE SEQUENCE [LARGE SCALE GENOMIC DNA]</scope>
    <source>
        <strain evidence="3 4">SW-151</strain>
    </source>
</reference>
<sequence>MRKTFLTSAISAAALLLTSCGGDGGSNDFGGTPSPSPSPTPTPSPVDGNGGAYTAPAQESLTVTDVQTIIAQAVGEATARNLPSVIAVTDRVGNVLAVFEMNGARPTATTSARTALGAINNPLVDVQGVEVPAAAGAIAKAVTGAYLSSAGNAFSSRTASQIVQEHFPPAPTTAGLESGPLFGVQFSQLPCSDFNQRFGNVGTAALIGPKRSPLGLSADPGGLPLYKNGVVVGAIGVMGDGDYGFDPNILDIDDDDEEAIALAGIQGFAPPAAVTANRISVDGTQLRFSDVVVSDLAPLQSNYAAISGTAGNLIAVKGYAANVIIAGSAYGTEASGIRSSTATEFKNRDAFVLSDGAGTNRFPIRGATDGASVTTPLTAAETRAILEEAFIIMSRARAQIRQPLDSRAQVSISIVDTHGEILGIVRSPDAPIFGTDVSLQKARTASFFSNSVAASDLLGNPDTDVAAFVGRVRTFLNDPNALTGTVAFADRSGGNLSRPYFPDGELGRPHGPLSRPIEDFNPFATGLQAALIFPNLGQHLAFVTGAAPMDTPMRCTNTPDAVPGQNRLENGIQIFPGSVPIYRGNQLIGGLGVSGDGIDQDDMISFLGLHNAGQRVGSIGNAPKAIRADNIVVDLGNANVRLRYVSCPFAPFLDTDAQNVCEGL</sequence>
<dbReference type="RefSeq" id="WP_176278110.1">
    <property type="nucleotide sequence ID" value="NZ_JABWMH010000001.1"/>
</dbReference>
<dbReference type="InterPro" id="IPR038084">
    <property type="entry name" value="PduO/GlcC-like_sf"/>
</dbReference>
<proteinExistence type="predicted"/>
<dbReference type="EMBL" id="JABWMH010000001">
    <property type="protein sequence ID" value="NVD26570.1"/>
    <property type="molecule type" value="Genomic_DNA"/>
</dbReference>
<evidence type="ECO:0000256" key="2">
    <source>
        <dbReference type="SAM" id="SignalP"/>
    </source>
</evidence>
<name>A0ABX2MYN7_9SPHN</name>
<comment type="caution">
    <text evidence="3">The sequence shown here is derived from an EMBL/GenBank/DDBJ whole genome shotgun (WGS) entry which is preliminary data.</text>
</comment>
<dbReference type="Pfam" id="PF03928">
    <property type="entry name" value="HbpS-like"/>
    <property type="match status" value="3"/>
</dbReference>
<feature type="compositionally biased region" description="Pro residues" evidence="1">
    <location>
        <begin position="34"/>
        <end position="44"/>
    </location>
</feature>
<evidence type="ECO:0000256" key="1">
    <source>
        <dbReference type="SAM" id="MobiDB-lite"/>
    </source>
</evidence>
<dbReference type="PANTHER" id="PTHR34309">
    <property type="entry name" value="SLR1406 PROTEIN"/>
    <property type="match status" value="1"/>
</dbReference>
<dbReference type="Proteomes" id="UP000652427">
    <property type="component" value="Unassembled WGS sequence"/>
</dbReference>